<reference evidence="2 3" key="1">
    <citation type="submission" date="2019-02" db="EMBL/GenBank/DDBJ databases">
        <title>Genomic Encyclopedia of Archaeal and Bacterial Type Strains, Phase II (KMG-II): from individual species to whole genera.</title>
        <authorList>
            <person name="Goeker M."/>
        </authorList>
    </citation>
    <scope>NUCLEOTIDE SEQUENCE [LARGE SCALE GENOMIC DNA]</scope>
    <source>
        <strain evidence="2 3">DSM 21411</strain>
    </source>
</reference>
<evidence type="ECO:0000313" key="3">
    <source>
        <dbReference type="Proteomes" id="UP000292209"/>
    </source>
</evidence>
<comment type="caution">
    <text evidence="2">The sequence shown here is derived from an EMBL/GenBank/DDBJ whole genome shotgun (WGS) entry which is preliminary data.</text>
</comment>
<dbReference type="Pfam" id="PF13480">
    <property type="entry name" value="Acetyltransf_6"/>
    <property type="match status" value="1"/>
</dbReference>
<organism evidence="2 3">
    <name type="scientific">Cecembia calidifontis</name>
    <dbReference type="NCBI Taxonomy" id="1187080"/>
    <lineage>
        <taxon>Bacteria</taxon>
        <taxon>Pseudomonadati</taxon>
        <taxon>Bacteroidota</taxon>
        <taxon>Cytophagia</taxon>
        <taxon>Cytophagales</taxon>
        <taxon>Cyclobacteriaceae</taxon>
        <taxon>Cecembia</taxon>
    </lineage>
</organism>
<dbReference type="GO" id="GO:0016740">
    <property type="term" value="F:transferase activity"/>
    <property type="evidence" value="ECO:0007669"/>
    <property type="project" value="UniProtKB-KW"/>
</dbReference>
<gene>
    <name evidence="2" type="ORF">BC751_2588</name>
</gene>
<dbReference type="InterPro" id="IPR038740">
    <property type="entry name" value="BioF2-like_GNAT_dom"/>
</dbReference>
<proteinExistence type="predicted"/>
<evidence type="ECO:0000259" key="1">
    <source>
        <dbReference type="Pfam" id="PF13480"/>
    </source>
</evidence>
<protein>
    <submittedName>
        <fullName evidence="2">Acetyltransferase (GNAT) family protein</fullName>
    </submittedName>
</protein>
<dbReference type="EMBL" id="SGXG01000001">
    <property type="protein sequence ID" value="RZS96991.1"/>
    <property type="molecule type" value="Genomic_DNA"/>
</dbReference>
<accession>A0A4Q7P9Y7</accession>
<evidence type="ECO:0000313" key="2">
    <source>
        <dbReference type="EMBL" id="RZS96991.1"/>
    </source>
</evidence>
<name>A0A4Q7P9Y7_9BACT</name>
<dbReference type="InterPro" id="IPR016181">
    <property type="entry name" value="Acyl_CoA_acyltransferase"/>
</dbReference>
<dbReference type="Proteomes" id="UP000292209">
    <property type="component" value="Unassembled WGS sequence"/>
</dbReference>
<keyword evidence="2" id="KW-0808">Transferase</keyword>
<dbReference type="OrthoDB" id="1099770at2"/>
<dbReference type="RefSeq" id="WP_130275834.1">
    <property type="nucleotide sequence ID" value="NZ_SGXG01000001.1"/>
</dbReference>
<dbReference type="Gene3D" id="3.40.630.30">
    <property type="match status" value="1"/>
</dbReference>
<dbReference type="AlphaFoldDB" id="A0A4Q7P9Y7"/>
<keyword evidence="3" id="KW-1185">Reference proteome</keyword>
<sequence length="323" mass="38121">MHIPAIYDILDDNINLSFNFGEVALRNLNFKGYWCNIDIFQTKPISAAYEPIIDINGKENRKILLYISYPISQKLPVLSFKNGYICYTPNQYKHYFLDCNISPEEYLQTFQSKTRSTLKRKIKKVSSSCTHTEYFKVYKSPEEILEFLPLAKEISDKSFQFQFLNQGLKYSDLYINEYLERAREGKILGFILFVEDKPVAYNLNPIYDGGVMIYYYTGYDSNYSEYSPGTVLQYKTIEFAMNSDFVNKYDLCIGEGKHKEYFTEQFIFCGDIYYFPLNIKHSFILISKVAFDNLIKVIKNTGKLFFNLDKVKKWMRNNLKRNK</sequence>
<feature type="domain" description="BioF2-like acetyltransferase" evidence="1">
    <location>
        <begin position="112"/>
        <end position="259"/>
    </location>
</feature>
<dbReference type="SUPFAM" id="SSF55729">
    <property type="entry name" value="Acyl-CoA N-acyltransferases (Nat)"/>
    <property type="match status" value="1"/>
</dbReference>